<evidence type="ECO:0000259" key="1">
    <source>
        <dbReference type="SMART" id="SM00256"/>
    </source>
</evidence>
<dbReference type="NCBIfam" id="TIGR01640">
    <property type="entry name" value="F_box_assoc_1"/>
    <property type="match status" value="1"/>
</dbReference>
<dbReference type="InterPro" id="IPR006527">
    <property type="entry name" value="F-box-assoc_dom_typ1"/>
</dbReference>
<proteinExistence type="predicted"/>
<protein>
    <recommendedName>
        <fullName evidence="1">F-box domain-containing protein</fullName>
    </recommendedName>
</protein>
<dbReference type="PANTHER" id="PTHR31672:SF13">
    <property type="entry name" value="F-BOX PROTEIN CPR30-LIKE"/>
    <property type="match status" value="1"/>
</dbReference>
<comment type="caution">
    <text evidence="2">The sequence shown here is derived from an EMBL/GenBank/DDBJ whole genome shotgun (WGS) entry which is preliminary data.</text>
</comment>
<dbReference type="AlphaFoldDB" id="A0ABD3CG03"/>
<dbReference type="EMBL" id="JAVIJP010000036">
    <property type="protein sequence ID" value="KAL3628808.1"/>
    <property type="molecule type" value="Genomic_DNA"/>
</dbReference>
<feature type="domain" description="F-box" evidence="1">
    <location>
        <begin position="18"/>
        <end position="59"/>
    </location>
</feature>
<gene>
    <name evidence="2" type="ORF">CASFOL_027854</name>
</gene>
<keyword evidence="3" id="KW-1185">Reference proteome</keyword>
<dbReference type="Proteomes" id="UP001632038">
    <property type="component" value="Unassembled WGS sequence"/>
</dbReference>
<sequence length="407" mass="45982">MIIKKKPTIANGMASCVLPEDVIMHCILTRLPVKSILRCKSVCKPWLKFLSSPEFIQLHHAQFSKNQSFIVRRTHWSGTNTISLFSIESSDKNPTILNHPLDRHSLDIVGCCNGLVCFKPRGFSPSIFVLWNPALKLFKKVFLNPHGVDEKLSLGFGYDAEADDYKVVSIACLRNRPKSESMRVIGVEVYSVNSDSWTIIDPGFRFRVFRVKSDVSVNGNPYWLAKFAEDEVLVCFDLSKSVFKVLPMSTLDLEEDVNVKLVDWNGRVGALCCTGEKKGVIKSLDAWVFDENEQIWMKTYTIKPVESSVDMFLQFTKKGGILGVRRVGELFVLNPETGCVEGFFYGAREGESFEIYGYTESLVYIEGMRRASVTRKMIDYASYDNVAKERALKKFMISKSFGGKVSG</sequence>
<dbReference type="PANTHER" id="PTHR31672">
    <property type="entry name" value="BNACNNG10540D PROTEIN"/>
    <property type="match status" value="1"/>
</dbReference>
<organism evidence="2 3">
    <name type="scientific">Castilleja foliolosa</name>
    <dbReference type="NCBI Taxonomy" id="1961234"/>
    <lineage>
        <taxon>Eukaryota</taxon>
        <taxon>Viridiplantae</taxon>
        <taxon>Streptophyta</taxon>
        <taxon>Embryophyta</taxon>
        <taxon>Tracheophyta</taxon>
        <taxon>Spermatophyta</taxon>
        <taxon>Magnoliopsida</taxon>
        <taxon>eudicotyledons</taxon>
        <taxon>Gunneridae</taxon>
        <taxon>Pentapetalae</taxon>
        <taxon>asterids</taxon>
        <taxon>lamiids</taxon>
        <taxon>Lamiales</taxon>
        <taxon>Orobanchaceae</taxon>
        <taxon>Pedicularideae</taxon>
        <taxon>Castillejinae</taxon>
        <taxon>Castilleja</taxon>
    </lineage>
</organism>
<dbReference type="SUPFAM" id="SSF81383">
    <property type="entry name" value="F-box domain"/>
    <property type="match status" value="1"/>
</dbReference>
<dbReference type="Pfam" id="PF00646">
    <property type="entry name" value="F-box"/>
    <property type="match status" value="1"/>
</dbReference>
<dbReference type="InterPro" id="IPR050796">
    <property type="entry name" value="SCF_F-box_component"/>
</dbReference>
<dbReference type="Pfam" id="PF07734">
    <property type="entry name" value="FBA_1"/>
    <property type="match status" value="1"/>
</dbReference>
<evidence type="ECO:0000313" key="3">
    <source>
        <dbReference type="Proteomes" id="UP001632038"/>
    </source>
</evidence>
<dbReference type="InterPro" id="IPR017451">
    <property type="entry name" value="F-box-assoc_interact_dom"/>
</dbReference>
<dbReference type="InterPro" id="IPR036047">
    <property type="entry name" value="F-box-like_dom_sf"/>
</dbReference>
<evidence type="ECO:0000313" key="2">
    <source>
        <dbReference type="EMBL" id="KAL3628808.1"/>
    </source>
</evidence>
<dbReference type="CDD" id="cd22157">
    <property type="entry name" value="F-box_AtFBW1-like"/>
    <property type="match status" value="1"/>
</dbReference>
<name>A0ABD3CG03_9LAMI</name>
<dbReference type="SMART" id="SM00256">
    <property type="entry name" value="FBOX"/>
    <property type="match status" value="1"/>
</dbReference>
<dbReference type="InterPro" id="IPR001810">
    <property type="entry name" value="F-box_dom"/>
</dbReference>
<reference evidence="3" key="1">
    <citation type="journal article" date="2024" name="IScience">
        <title>Strigolactones Initiate the Formation of Haustorium-like Structures in Castilleja.</title>
        <authorList>
            <person name="Buerger M."/>
            <person name="Peterson D."/>
            <person name="Chory J."/>
        </authorList>
    </citation>
    <scope>NUCLEOTIDE SEQUENCE [LARGE SCALE GENOMIC DNA]</scope>
</reference>
<accession>A0ABD3CG03</accession>
<dbReference type="Gene3D" id="1.20.1280.50">
    <property type="match status" value="1"/>
</dbReference>